<evidence type="ECO:0000256" key="1">
    <source>
        <dbReference type="ARBA" id="ARBA00004571"/>
    </source>
</evidence>
<keyword evidence="13" id="KW-1185">Reference proteome</keyword>
<evidence type="ECO:0000256" key="9">
    <source>
        <dbReference type="RuleBase" id="RU003357"/>
    </source>
</evidence>
<dbReference type="InterPro" id="IPR012910">
    <property type="entry name" value="Plug_dom"/>
</dbReference>
<dbReference type="Gene3D" id="2.40.170.20">
    <property type="entry name" value="TonB-dependent receptor, beta-barrel domain"/>
    <property type="match status" value="1"/>
</dbReference>
<evidence type="ECO:0000256" key="7">
    <source>
        <dbReference type="ARBA" id="ARBA00023237"/>
    </source>
</evidence>
<dbReference type="InterPro" id="IPR008969">
    <property type="entry name" value="CarboxyPept-like_regulatory"/>
</dbReference>
<keyword evidence="3 8" id="KW-1134">Transmembrane beta strand</keyword>
<evidence type="ECO:0000313" key="13">
    <source>
        <dbReference type="Proteomes" id="UP000023772"/>
    </source>
</evidence>
<dbReference type="SUPFAM" id="SSF56935">
    <property type="entry name" value="Porins"/>
    <property type="match status" value="1"/>
</dbReference>
<dbReference type="Pfam" id="PF13715">
    <property type="entry name" value="CarbopepD_reg_2"/>
    <property type="match status" value="1"/>
</dbReference>
<protein>
    <submittedName>
        <fullName evidence="12">Membrane protein</fullName>
    </submittedName>
</protein>
<dbReference type="PROSITE" id="PS52016">
    <property type="entry name" value="TONB_DEPENDENT_REC_3"/>
    <property type="match status" value="1"/>
</dbReference>
<keyword evidence="5 9" id="KW-0798">TonB box</keyword>
<dbReference type="NCBIfam" id="TIGR04056">
    <property type="entry name" value="OMP_RagA_SusC"/>
    <property type="match status" value="1"/>
</dbReference>
<comment type="similarity">
    <text evidence="8 9">Belongs to the TonB-dependent receptor family.</text>
</comment>
<evidence type="ECO:0000256" key="8">
    <source>
        <dbReference type="PROSITE-ProRule" id="PRU01360"/>
    </source>
</evidence>
<keyword evidence="7 8" id="KW-0998">Cell outer membrane</keyword>
<evidence type="ECO:0000256" key="4">
    <source>
        <dbReference type="ARBA" id="ARBA00022692"/>
    </source>
</evidence>
<dbReference type="Pfam" id="PF00593">
    <property type="entry name" value="TonB_dep_Rec_b-barrel"/>
    <property type="match status" value="1"/>
</dbReference>
<evidence type="ECO:0000256" key="2">
    <source>
        <dbReference type="ARBA" id="ARBA00022448"/>
    </source>
</evidence>
<gene>
    <name evidence="12" type="ORF">FH5T_15750</name>
</gene>
<organism evidence="12 13">
    <name type="scientific">Draconibacterium orientale</name>
    <dbReference type="NCBI Taxonomy" id="1168034"/>
    <lineage>
        <taxon>Bacteria</taxon>
        <taxon>Pseudomonadati</taxon>
        <taxon>Bacteroidota</taxon>
        <taxon>Bacteroidia</taxon>
        <taxon>Marinilabiliales</taxon>
        <taxon>Prolixibacteraceae</taxon>
        <taxon>Draconibacterium</taxon>
    </lineage>
</organism>
<feature type="domain" description="TonB-dependent receptor plug" evidence="11">
    <location>
        <begin position="129"/>
        <end position="233"/>
    </location>
</feature>
<proteinExistence type="inferred from homology"/>
<dbReference type="InterPro" id="IPR039426">
    <property type="entry name" value="TonB-dep_rcpt-like"/>
</dbReference>
<dbReference type="Gene3D" id="2.170.130.10">
    <property type="entry name" value="TonB-dependent receptor, plug domain"/>
    <property type="match status" value="1"/>
</dbReference>
<evidence type="ECO:0000256" key="5">
    <source>
        <dbReference type="ARBA" id="ARBA00023077"/>
    </source>
</evidence>
<keyword evidence="2 8" id="KW-0813">Transport</keyword>
<sequence>MDEVLDKELYSYKIMDKIIVVSKQESNNNIDQNQKEFRGKVTDSNGAPLPGVTVLIKGTTTGTTTNMDGEFVLKNGADEGVVLQFSFIGMKTQEIVPGDKTELTVVMEEDAIGLEEVVAIGYGVQKKSVVTAAISRITTDELNIEKPTNVQNAMKGKISGVQITSNSGQPGSNSKIYIRGVGTVNDASPLYVIDGMPSSNGINYLNPSDIASIEILKDAASAAIYGARGANGVVLVTTKSGKTNQKAVFSYEYSYGFQNPEKETNLLGSSDYQMLMNEMGKNSGRGDDFYFPTASDVNTKWQDVLTYDNAPIQNHKMSLSGGTEKSTYYASFSILDQSGIFAKGYSDFERYNARLNVSNVLVDTEERHWLNKIVFGAKTSYTYSKTKGSSIGNSEAGGIIASMNMLPPTEPVYQTNPAQIEMYKTIYPNYLSSPDGQVYNIINMREIVNPLAALQARNNSLNEPQIFNANLDLTFTLLPDLIYKTTADFEWSTGASRGYTPKYDLNTDQKNVDAYVWNSLSRGKVWQWENTLNYTKSIGKNNFVLLAGTSIQSGFWQWMNGTRYDPIDLSLDKAFLDISGASAGDSRDRVSGSASDSKMQSFFGRLSYNYDEKYMLETTVRRDGSSNFGPNHKYGTFPSVSAGWVISREDFMQNTSSWLNFAKLRLSWGQNGNDRIGAFGYTTTIVTGNYRAVIDNVIMQGAKPSGYSNPDLKWETSEQTDLGIDLRFLNSSLSITADYFNKKTKDMLFDLPLPDYAGYASIKTNTGTVSNKGIEMDASYRFNIGKANFGVAANASYVKNEVIDQGDSNVPVSIDGIGGGLGGSVTWRANGYPYGFYYGYESDGIYQNQAEVDAAIQENAVVGGIRWKDTDDNGHIDGGDRTMIGKPNPDWTYGFSINGDYANFDFSVLFQGVQGNEIYKLYRRGNVTQANFDEAWLGRWHGEGTSNKYPILYEGNITPTGGDTGANTVSDLYVEDGSYLRLKVLQIGYTLPVSLTKKALISNLRFYVQGENLLTFTNYTGLDPEVGTRNGFDGGTYPQARTLTLGVNISF</sequence>
<keyword evidence="4 8" id="KW-0812">Transmembrane</keyword>
<dbReference type="InterPro" id="IPR023997">
    <property type="entry name" value="TonB-dep_OMP_SusC/RagA_CS"/>
</dbReference>
<dbReference type="NCBIfam" id="TIGR04057">
    <property type="entry name" value="SusC_RagA_signa"/>
    <property type="match status" value="1"/>
</dbReference>
<comment type="subcellular location">
    <subcellularLocation>
        <location evidence="1 8">Cell outer membrane</location>
        <topology evidence="1 8">Multi-pass membrane protein</topology>
    </subcellularLocation>
</comment>
<keyword evidence="6 8" id="KW-0472">Membrane</keyword>
<name>A0ABM5QA62_9BACT</name>
<dbReference type="InterPro" id="IPR036942">
    <property type="entry name" value="Beta-barrel_TonB_sf"/>
</dbReference>
<dbReference type="Pfam" id="PF07715">
    <property type="entry name" value="Plug"/>
    <property type="match status" value="1"/>
</dbReference>
<evidence type="ECO:0000313" key="12">
    <source>
        <dbReference type="EMBL" id="AHW60601.1"/>
    </source>
</evidence>
<dbReference type="InterPro" id="IPR000531">
    <property type="entry name" value="Beta-barrel_TonB"/>
</dbReference>
<dbReference type="Proteomes" id="UP000023772">
    <property type="component" value="Chromosome"/>
</dbReference>
<evidence type="ECO:0000259" key="10">
    <source>
        <dbReference type="Pfam" id="PF00593"/>
    </source>
</evidence>
<evidence type="ECO:0000256" key="6">
    <source>
        <dbReference type="ARBA" id="ARBA00023136"/>
    </source>
</evidence>
<evidence type="ECO:0000256" key="3">
    <source>
        <dbReference type="ARBA" id="ARBA00022452"/>
    </source>
</evidence>
<dbReference type="InterPro" id="IPR023996">
    <property type="entry name" value="TonB-dep_OMP_SusC/RagA"/>
</dbReference>
<accession>A0ABM5QA62</accession>
<reference evidence="12 13" key="1">
    <citation type="submission" date="2014-03" db="EMBL/GenBank/DDBJ databases">
        <title>Complete genome sequence of a deeply braunched marine Bacteroidia bacterium Draconibacterium orientale type strain FH5T.</title>
        <authorList>
            <person name="Li X."/>
            <person name="Wang X."/>
            <person name="Xie Z."/>
            <person name="Du Z."/>
            <person name="Chen G."/>
        </authorList>
    </citation>
    <scope>NUCLEOTIDE SEQUENCE [LARGE SCALE GENOMIC DNA]</scope>
    <source>
        <strain evidence="12 13">FH5</strain>
    </source>
</reference>
<feature type="domain" description="TonB-dependent receptor-like beta-barrel" evidence="10">
    <location>
        <begin position="437"/>
        <end position="905"/>
    </location>
</feature>
<dbReference type="SUPFAM" id="SSF49464">
    <property type="entry name" value="Carboxypeptidase regulatory domain-like"/>
    <property type="match status" value="1"/>
</dbReference>
<evidence type="ECO:0000259" key="11">
    <source>
        <dbReference type="Pfam" id="PF07715"/>
    </source>
</evidence>
<dbReference type="Gene3D" id="2.60.40.1120">
    <property type="entry name" value="Carboxypeptidase-like, regulatory domain"/>
    <property type="match status" value="1"/>
</dbReference>
<dbReference type="InterPro" id="IPR037066">
    <property type="entry name" value="Plug_dom_sf"/>
</dbReference>
<dbReference type="EMBL" id="CP007451">
    <property type="protein sequence ID" value="AHW60601.1"/>
    <property type="molecule type" value="Genomic_DNA"/>
</dbReference>